<evidence type="ECO:0000313" key="4">
    <source>
        <dbReference type="EMBL" id="KAK2195585.1"/>
    </source>
</evidence>
<protein>
    <submittedName>
        <fullName evidence="4">Bifunctional SKI-interacting protein SKIP</fullName>
    </submittedName>
</protein>
<comment type="similarity">
    <text evidence="1">Belongs to the SNW family.</text>
</comment>
<dbReference type="AlphaFoldDB" id="A0AAD9PJ08"/>
<dbReference type="KEGG" id="bdw:94337559"/>
<evidence type="ECO:0000256" key="2">
    <source>
        <dbReference type="SAM" id="MobiDB-lite"/>
    </source>
</evidence>
<dbReference type="GeneID" id="94337559"/>
<dbReference type="EMBL" id="JALLKP010000004">
    <property type="protein sequence ID" value="KAK2195585.1"/>
    <property type="molecule type" value="Genomic_DNA"/>
</dbReference>
<feature type="region of interest" description="Disordered" evidence="2">
    <location>
        <begin position="158"/>
        <end position="188"/>
    </location>
</feature>
<dbReference type="InterPro" id="IPR004015">
    <property type="entry name" value="SKI-int_prot_SKIP_SNW-dom"/>
</dbReference>
<sequence>MADYVRNRTSVPSPHAYNKPIESLGSFSIANEGDLEKTTTNTLALRYDENKKPQFDLVLRQGLRENQIMYTSPTAQMEKRFSNEQLARPSDSKVQETVNRTKQALESAMSRIKASNLHAATQAPKEAEIFRYTPNQTNQGQIKQRLIRMVEKQIDPLEPSKHRHKKVPAGPPSPPAPLQHSPPRKLTAEDQKAWKIPPCVSNWKNQNGYTIPIDKRVQADGRRLQHVYISGKHAELSESLDIAVRTAREEVALRNQAQREQARRDAQAKEEQLRKLAAQAREQRQGVNVNDKLYLAEMERKRELEREFRLERAGKKLKAAAQRNERRDVSERVALGQANPTVGADLYDARLVNTSAGIDSGFNAGEDENYNIYDKPLFSNQTIHGIYKHSKERLGQSVGETFRVAAFANADRDVVRTTPVEFVKDTHDPFGFGTLVNKAQND</sequence>
<dbReference type="Pfam" id="PF02731">
    <property type="entry name" value="SKIP_SNW"/>
    <property type="match status" value="1"/>
</dbReference>
<reference evidence="4" key="1">
    <citation type="journal article" date="2023" name="Nat. Microbiol.">
        <title>Babesia duncani multi-omics identifies virulence factors and drug targets.</title>
        <authorList>
            <person name="Singh P."/>
            <person name="Lonardi S."/>
            <person name="Liang Q."/>
            <person name="Vydyam P."/>
            <person name="Khabirova E."/>
            <person name="Fang T."/>
            <person name="Gihaz S."/>
            <person name="Thekkiniath J."/>
            <person name="Munshi M."/>
            <person name="Abel S."/>
            <person name="Ciampossin L."/>
            <person name="Batugedara G."/>
            <person name="Gupta M."/>
            <person name="Lu X.M."/>
            <person name="Lenz T."/>
            <person name="Chakravarty S."/>
            <person name="Cornillot E."/>
            <person name="Hu Y."/>
            <person name="Ma W."/>
            <person name="Gonzalez L.M."/>
            <person name="Sanchez S."/>
            <person name="Estrada K."/>
            <person name="Sanchez-Flores A."/>
            <person name="Montero E."/>
            <person name="Harb O.S."/>
            <person name="Le Roch K.G."/>
            <person name="Mamoun C.B."/>
        </authorList>
    </citation>
    <scope>NUCLEOTIDE SEQUENCE</scope>
    <source>
        <strain evidence="4">WA1</strain>
    </source>
</reference>
<feature type="compositionally biased region" description="Basic and acidic residues" evidence="2">
    <location>
        <begin position="260"/>
        <end position="274"/>
    </location>
</feature>
<name>A0AAD9PJ08_9APIC</name>
<dbReference type="Proteomes" id="UP001214638">
    <property type="component" value="Unassembled WGS sequence"/>
</dbReference>
<dbReference type="GO" id="GO:0005681">
    <property type="term" value="C:spliceosomal complex"/>
    <property type="evidence" value="ECO:0007669"/>
    <property type="project" value="InterPro"/>
</dbReference>
<feature type="domain" description="SKI-interacting protein SKIP SNW" evidence="3">
    <location>
        <begin position="129"/>
        <end position="284"/>
    </location>
</feature>
<dbReference type="PANTHER" id="PTHR12096">
    <property type="entry name" value="NUCLEAR PROTEIN SKIP-RELATED"/>
    <property type="match status" value="1"/>
</dbReference>
<dbReference type="InterPro" id="IPR017862">
    <property type="entry name" value="SKI-int_prot_SKIP"/>
</dbReference>
<proteinExistence type="inferred from homology"/>
<dbReference type="RefSeq" id="XP_067802428.1">
    <property type="nucleotide sequence ID" value="XM_067948277.1"/>
</dbReference>
<dbReference type="GO" id="GO:0000398">
    <property type="term" value="P:mRNA splicing, via spliceosome"/>
    <property type="evidence" value="ECO:0007669"/>
    <property type="project" value="InterPro"/>
</dbReference>
<feature type="region of interest" description="Disordered" evidence="2">
    <location>
        <begin position="1"/>
        <end position="21"/>
    </location>
</feature>
<evidence type="ECO:0000313" key="5">
    <source>
        <dbReference type="Proteomes" id="UP001214638"/>
    </source>
</evidence>
<organism evidence="4 5">
    <name type="scientific">Babesia duncani</name>
    <dbReference type="NCBI Taxonomy" id="323732"/>
    <lineage>
        <taxon>Eukaryota</taxon>
        <taxon>Sar</taxon>
        <taxon>Alveolata</taxon>
        <taxon>Apicomplexa</taxon>
        <taxon>Aconoidasida</taxon>
        <taxon>Piroplasmida</taxon>
        <taxon>Babesiidae</taxon>
        <taxon>Babesia</taxon>
    </lineage>
</organism>
<keyword evidence="5" id="KW-1185">Reference proteome</keyword>
<evidence type="ECO:0000256" key="1">
    <source>
        <dbReference type="ARBA" id="ARBA00010197"/>
    </source>
</evidence>
<feature type="region of interest" description="Disordered" evidence="2">
    <location>
        <begin position="255"/>
        <end position="274"/>
    </location>
</feature>
<gene>
    <name evidence="4" type="ORF">BdWA1_003262</name>
</gene>
<accession>A0AAD9PJ08</accession>
<evidence type="ECO:0000259" key="3">
    <source>
        <dbReference type="Pfam" id="PF02731"/>
    </source>
</evidence>
<comment type="caution">
    <text evidence="4">The sequence shown here is derived from an EMBL/GenBank/DDBJ whole genome shotgun (WGS) entry which is preliminary data.</text>
</comment>